<dbReference type="Pfam" id="PF01782">
    <property type="entry name" value="RimM"/>
    <property type="match status" value="1"/>
</dbReference>
<name>A0A381X0E3_9ZZZZ</name>
<sequence>MSDPTAQELVAVACIIGAHGREGEIRVKATSDVPGRFDEGQTLFVSRDGIAADGRTCRIANSRPIGSKGSDILIVSLRGFSDRDQALKLAGFWLCIPQSEVPVAEDGEYFHYQLIGLKVRTVGGEELGELAEILETGSNDVYVVAGTDGDILVPALSRVVKEINIDACLMVVDLPEGLR</sequence>
<dbReference type="GO" id="GO:0043022">
    <property type="term" value="F:ribosome binding"/>
    <property type="evidence" value="ECO:0007669"/>
    <property type="project" value="InterPro"/>
</dbReference>
<feature type="domain" description="Ribosome maturation factor RimM PRC barrel" evidence="6">
    <location>
        <begin position="113"/>
        <end position="178"/>
    </location>
</feature>
<dbReference type="NCBIfam" id="TIGR02273">
    <property type="entry name" value="16S_RimM"/>
    <property type="match status" value="1"/>
</dbReference>
<accession>A0A381X0E3</accession>
<dbReference type="InterPro" id="IPR009000">
    <property type="entry name" value="Transl_B-barrel_sf"/>
</dbReference>
<reference evidence="7" key="1">
    <citation type="submission" date="2018-05" db="EMBL/GenBank/DDBJ databases">
        <authorList>
            <person name="Lanie J.A."/>
            <person name="Ng W.-L."/>
            <person name="Kazmierczak K.M."/>
            <person name="Andrzejewski T.M."/>
            <person name="Davidsen T.M."/>
            <person name="Wayne K.J."/>
            <person name="Tettelin H."/>
            <person name="Glass J.I."/>
            <person name="Rusch D."/>
            <person name="Podicherti R."/>
            <person name="Tsui H.-C.T."/>
            <person name="Winkler M.E."/>
        </authorList>
    </citation>
    <scope>NUCLEOTIDE SEQUENCE</scope>
</reference>
<dbReference type="EMBL" id="UINC01013492">
    <property type="protein sequence ID" value="SVA58256.1"/>
    <property type="molecule type" value="Genomic_DNA"/>
</dbReference>
<dbReference type="PANTHER" id="PTHR33692:SF1">
    <property type="entry name" value="RIBOSOME MATURATION FACTOR RIMM"/>
    <property type="match status" value="1"/>
</dbReference>
<gene>
    <name evidence="7" type="ORF">METZ01_LOCUS111110</name>
</gene>
<dbReference type="AlphaFoldDB" id="A0A381X0E3"/>
<dbReference type="InterPro" id="IPR011033">
    <property type="entry name" value="PRC_barrel-like_sf"/>
</dbReference>
<evidence type="ECO:0008006" key="8">
    <source>
        <dbReference type="Google" id="ProtNLM"/>
    </source>
</evidence>
<dbReference type="InterPro" id="IPR011961">
    <property type="entry name" value="RimM"/>
</dbReference>
<dbReference type="HAMAP" id="MF_00014">
    <property type="entry name" value="Ribosome_mat_RimM"/>
    <property type="match status" value="1"/>
</dbReference>
<evidence type="ECO:0000256" key="4">
    <source>
        <dbReference type="ARBA" id="ARBA00023186"/>
    </source>
</evidence>
<dbReference type="InterPro" id="IPR056792">
    <property type="entry name" value="PRC_RimM"/>
</dbReference>
<evidence type="ECO:0000256" key="1">
    <source>
        <dbReference type="ARBA" id="ARBA00022490"/>
    </source>
</evidence>
<protein>
    <recommendedName>
        <fullName evidence="8">RimM N-terminal domain-containing protein</fullName>
    </recommendedName>
</protein>
<evidence type="ECO:0000256" key="2">
    <source>
        <dbReference type="ARBA" id="ARBA00022517"/>
    </source>
</evidence>
<keyword evidence="2" id="KW-0690">Ribosome biogenesis</keyword>
<evidence type="ECO:0000259" key="6">
    <source>
        <dbReference type="Pfam" id="PF24986"/>
    </source>
</evidence>
<dbReference type="InterPro" id="IPR002676">
    <property type="entry name" value="RimM_N"/>
</dbReference>
<dbReference type="SUPFAM" id="SSF50346">
    <property type="entry name" value="PRC-barrel domain"/>
    <property type="match status" value="1"/>
</dbReference>
<keyword evidence="3" id="KW-0698">rRNA processing</keyword>
<dbReference type="Gene3D" id="2.30.30.240">
    <property type="entry name" value="PRC-barrel domain"/>
    <property type="match status" value="1"/>
</dbReference>
<dbReference type="SUPFAM" id="SSF50447">
    <property type="entry name" value="Translation proteins"/>
    <property type="match status" value="1"/>
</dbReference>
<organism evidence="7">
    <name type="scientific">marine metagenome</name>
    <dbReference type="NCBI Taxonomy" id="408172"/>
    <lineage>
        <taxon>unclassified sequences</taxon>
        <taxon>metagenomes</taxon>
        <taxon>ecological metagenomes</taxon>
    </lineage>
</organism>
<dbReference type="PANTHER" id="PTHR33692">
    <property type="entry name" value="RIBOSOME MATURATION FACTOR RIMM"/>
    <property type="match status" value="1"/>
</dbReference>
<keyword evidence="1" id="KW-0963">Cytoplasm</keyword>
<dbReference type="Pfam" id="PF24986">
    <property type="entry name" value="PRC_RimM"/>
    <property type="match status" value="1"/>
</dbReference>
<dbReference type="Gene3D" id="2.40.30.60">
    <property type="entry name" value="RimM"/>
    <property type="match status" value="1"/>
</dbReference>
<evidence type="ECO:0000256" key="3">
    <source>
        <dbReference type="ARBA" id="ARBA00022552"/>
    </source>
</evidence>
<evidence type="ECO:0000313" key="7">
    <source>
        <dbReference type="EMBL" id="SVA58256.1"/>
    </source>
</evidence>
<proteinExistence type="inferred from homology"/>
<dbReference type="GO" id="GO:0006364">
    <property type="term" value="P:rRNA processing"/>
    <property type="evidence" value="ECO:0007669"/>
    <property type="project" value="UniProtKB-KW"/>
</dbReference>
<evidence type="ECO:0000259" key="5">
    <source>
        <dbReference type="Pfam" id="PF01782"/>
    </source>
</evidence>
<dbReference type="InterPro" id="IPR036976">
    <property type="entry name" value="RimM_N_sf"/>
</dbReference>
<dbReference type="GO" id="GO:0005840">
    <property type="term" value="C:ribosome"/>
    <property type="evidence" value="ECO:0007669"/>
    <property type="project" value="InterPro"/>
</dbReference>
<feature type="domain" description="RimM N-terminal" evidence="5">
    <location>
        <begin position="12"/>
        <end position="99"/>
    </location>
</feature>
<keyword evidence="4" id="KW-0143">Chaperone</keyword>